<dbReference type="AlphaFoldDB" id="X0WWP4"/>
<gene>
    <name evidence="1" type="ORF">S01H1_61564</name>
</gene>
<sequence>ADNEIKNILNKEYKETITIEDGIRLAIKALRRVLKKEFSLERIDGAYIREKERKFTKIDKSKFAKHQK</sequence>
<dbReference type="Pfam" id="PF00227">
    <property type="entry name" value="Proteasome"/>
    <property type="match status" value="1"/>
</dbReference>
<protein>
    <submittedName>
        <fullName evidence="1">Uncharacterized protein</fullName>
    </submittedName>
</protein>
<dbReference type="InterPro" id="IPR029055">
    <property type="entry name" value="Ntn_hydrolases_N"/>
</dbReference>
<accession>X0WWP4</accession>
<dbReference type="GO" id="GO:0051603">
    <property type="term" value="P:proteolysis involved in protein catabolic process"/>
    <property type="evidence" value="ECO:0007669"/>
    <property type="project" value="InterPro"/>
</dbReference>
<dbReference type="GO" id="GO:0005839">
    <property type="term" value="C:proteasome core complex"/>
    <property type="evidence" value="ECO:0007669"/>
    <property type="project" value="InterPro"/>
</dbReference>
<dbReference type="Gene3D" id="3.60.20.10">
    <property type="entry name" value="Glutamine Phosphoribosylpyrophosphate, subunit 1, domain 1"/>
    <property type="match status" value="1"/>
</dbReference>
<dbReference type="InterPro" id="IPR001353">
    <property type="entry name" value="Proteasome_sua/b"/>
</dbReference>
<dbReference type="EMBL" id="BARS01040377">
    <property type="protein sequence ID" value="GAG35095.1"/>
    <property type="molecule type" value="Genomic_DNA"/>
</dbReference>
<organism evidence="1">
    <name type="scientific">marine sediment metagenome</name>
    <dbReference type="NCBI Taxonomy" id="412755"/>
    <lineage>
        <taxon>unclassified sequences</taxon>
        <taxon>metagenomes</taxon>
        <taxon>ecological metagenomes</taxon>
    </lineage>
</organism>
<proteinExistence type="predicted"/>
<reference evidence="1" key="1">
    <citation type="journal article" date="2014" name="Front. Microbiol.">
        <title>High frequency of phylogenetically diverse reductive dehalogenase-homologous genes in deep subseafloor sedimentary metagenomes.</title>
        <authorList>
            <person name="Kawai M."/>
            <person name="Futagami T."/>
            <person name="Toyoda A."/>
            <person name="Takaki Y."/>
            <person name="Nishi S."/>
            <person name="Hori S."/>
            <person name="Arai W."/>
            <person name="Tsubouchi T."/>
            <person name="Morono Y."/>
            <person name="Uchiyama I."/>
            <person name="Ito T."/>
            <person name="Fujiyama A."/>
            <person name="Inagaki F."/>
            <person name="Takami H."/>
        </authorList>
    </citation>
    <scope>NUCLEOTIDE SEQUENCE</scope>
    <source>
        <strain evidence="1">Expedition CK06-06</strain>
    </source>
</reference>
<dbReference type="SUPFAM" id="SSF56235">
    <property type="entry name" value="N-terminal nucleophile aminohydrolases (Ntn hydrolases)"/>
    <property type="match status" value="1"/>
</dbReference>
<name>X0WWP4_9ZZZZ</name>
<evidence type="ECO:0000313" key="1">
    <source>
        <dbReference type="EMBL" id="GAG35095.1"/>
    </source>
</evidence>
<comment type="caution">
    <text evidence="1">The sequence shown here is derived from an EMBL/GenBank/DDBJ whole genome shotgun (WGS) entry which is preliminary data.</text>
</comment>
<feature type="non-terminal residue" evidence="1">
    <location>
        <position position="1"/>
    </location>
</feature>